<protein>
    <submittedName>
        <fullName evidence="1">Uncharacterized protein</fullName>
    </submittedName>
</protein>
<proteinExistence type="predicted"/>
<reference evidence="1" key="1">
    <citation type="journal article" date="2014" name="Int. J. Syst. Evol. Microbiol.">
        <title>Complete genome sequence of Corynebacterium casei LMG S-19264T (=DSM 44701T), isolated from a smear-ripened cheese.</title>
        <authorList>
            <consortium name="US DOE Joint Genome Institute (JGI-PGF)"/>
            <person name="Walter F."/>
            <person name="Albersmeier A."/>
            <person name="Kalinowski J."/>
            <person name="Ruckert C."/>
        </authorList>
    </citation>
    <scope>NUCLEOTIDE SEQUENCE</scope>
    <source>
        <strain evidence="1">CGMCC 4.7368</strain>
    </source>
</reference>
<evidence type="ECO:0000313" key="1">
    <source>
        <dbReference type="EMBL" id="GGO76560.1"/>
    </source>
</evidence>
<comment type="caution">
    <text evidence="1">The sequence shown here is derived from an EMBL/GenBank/DDBJ whole genome shotgun (WGS) entry which is preliminary data.</text>
</comment>
<evidence type="ECO:0000313" key="2">
    <source>
        <dbReference type="Proteomes" id="UP000646523"/>
    </source>
</evidence>
<name>A0A918DP78_9ACTN</name>
<dbReference type="EMBL" id="BMNH01000020">
    <property type="protein sequence ID" value="GGO76560.1"/>
    <property type="molecule type" value="Genomic_DNA"/>
</dbReference>
<reference evidence="1" key="2">
    <citation type="submission" date="2020-09" db="EMBL/GenBank/DDBJ databases">
        <authorList>
            <person name="Sun Q."/>
            <person name="Zhou Y."/>
        </authorList>
    </citation>
    <scope>NUCLEOTIDE SEQUENCE</scope>
    <source>
        <strain evidence="1">CGMCC 4.7368</strain>
    </source>
</reference>
<keyword evidence="2" id="KW-1185">Reference proteome</keyword>
<organism evidence="1 2">
    <name type="scientific">Nonomuraea cavernae</name>
    <dbReference type="NCBI Taxonomy" id="2045107"/>
    <lineage>
        <taxon>Bacteria</taxon>
        <taxon>Bacillati</taxon>
        <taxon>Actinomycetota</taxon>
        <taxon>Actinomycetes</taxon>
        <taxon>Streptosporangiales</taxon>
        <taxon>Streptosporangiaceae</taxon>
        <taxon>Nonomuraea</taxon>
    </lineage>
</organism>
<accession>A0A918DP78</accession>
<dbReference type="Proteomes" id="UP000646523">
    <property type="component" value="Unassembled WGS sequence"/>
</dbReference>
<sequence>MDPAQRLTENLSDVATLGRYGDTTVVIFRDGSQALELTGEAATQAIEAALTRRALGLDGPAVHQTADGVVYQAHGSDQLRAALTSGIRQTDLMPLLLAGKEVVTFNDGTRAIRHEFTTVKEADKFEMRANAAHSIRDGVPGTYRAGPTIVYEHRIDPPYVENKGAAPAALRPELDRRALYVALTRNDGFRDGPPVSSAIRRNPLLKHVAYVGKALLTEADSTALRARYEALRPEFERHGLTAHYDEHLKLISRTDPNAPLDLGPLHDSSPLTPDFRDMPWRPPDHHARALPHLLESSHLRQVNELLAERIDDPALVTAAESILGRADAELAARLTTEGHVSARVPAHWLPRYVRPGSEIAFHGILEGVNAPNFLGDMPNSVRLTIRGEYIGVTDLSGKPAHAVFRAGVRLKVVAQLESFGERHLLVMQVPEGRDIDSIAISEPRNKPRLSRQLRHHLFQDVERIPAGVWLRDLNNAHDMQLAPHARDRVPVNGLFNVVGHGSEDGNWIGAQRLDADQTASLLLHMPWLSEHDVILLTNCHVGANRHALEIAQWTGHVVIANDSKTWLSLDGYLSTAEPGKLGSSGQLRIFLPDDIVPPK</sequence>
<dbReference type="AlphaFoldDB" id="A0A918DP78"/>
<gene>
    <name evidence="1" type="ORF">GCM10012289_54180</name>
</gene>
<dbReference type="RefSeq" id="WP_189127006.1">
    <property type="nucleotide sequence ID" value="NZ_BMNH01000020.1"/>
</dbReference>